<name>A0ABV0EUV6_9ENTE</name>
<protein>
    <recommendedName>
        <fullName evidence="4">DUF3307 domain-containing protein</fullName>
    </recommendedName>
</protein>
<keyword evidence="1" id="KW-1133">Transmembrane helix</keyword>
<keyword evidence="3" id="KW-1185">Reference proteome</keyword>
<organism evidence="2 3">
    <name type="scientific">Candidatus Enterococcus ferrettii</name>
    <dbReference type="NCBI Taxonomy" id="2815324"/>
    <lineage>
        <taxon>Bacteria</taxon>
        <taxon>Bacillati</taxon>
        <taxon>Bacillota</taxon>
        <taxon>Bacilli</taxon>
        <taxon>Lactobacillales</taxon>
        <taxon>Enterococcaceae</taxon>
        <taxon>Enterococcus</taxon>
    </lineage>
</organism>
<dbReference type="InterPro" id="IPR046559">
    <property type="entry name" value="DUF6713"/>
</dbReference>
<accession>A0ABV0EUV6</accession>
<keyword evidence="1" id="KW-0812">Transmembrane</keyword>
<evidence type="ECO:0000313" key="3">
    <source>
        <dbReference type="Proteomes" id="UP000664357"/>
    </source>
</evidence>
<proteinExistence type="predicted"/>
<comment type="caution">
    <text evidence="2">The sequence shown here is derived from an EMBL/GenBank/DDBJ whole genome shotgun (WGS) entry which is preliminary data.</text>
</comment>
<evidence type="ECO:0008006" key="4">
    <source>
        <dbReference type="Google" id="ProtNLM"/>
    </source>
</evidence>
<evidence type="ECO:0000313" key="2">
    <source>
        <dbReference type="EMBL" id="MEO1772435.1"/>
    </source>
</evidence>
<dbReference type="EMBL" id="JAFREL020000004">
    <property type="protein sequence ID" value="MEO1772435.1"/>
    <property type="molecule type" value="Genomic_DNA"/>
</dbReference>
<dbReference type="RefSeq" id="WP_347298945.1">
    <property type="nucleotide sequence ID" value="NZ_JAFREL020000004.1"/>
</dbReference>
<feature type="transmembrane region" description="Helical" evidence="1">
    <location>
        <begin position="45"/>
        <end position="62"/>
    </location>
</feature>
<evidence type="ECO:0000256" key="1">
    <source>
        <dbReference type="SAM" id="Phobius"/>
    </source>
</evidence>
<sequence length="140" mass="16412">MELTILFSIALALLFIHEMDAIRNKEWQMFIGLRDLSDETAYRFFLLLHIPLYVVALFLVIYGSGKMGFYLVDMFLILHTIIHYLFRRHPKNKLTNRLSKVIINSAGCSALIHLSYAYSIDELKEAIKRLENFVTRLKTK</sequence>
<keyword evidence="1" id="KW-0472">Membrane</keyword>
<dbReference type="Proteomes" id="UP000664357">
    <property type="component" value="Unassembled WGS sequence"/>
</dbReference>
<dbReference type="Pfam" id="PF20460">
    <property type="entry name" value="DUF6713"/>
    <property type="match status" value="1"/>
</dbReference>
<gene>
    <name evidence="2" type="ORF">JZO67_004417</name>
</gene>
<reference evidence="2 3" key="1">
    <citation type="submission" date="2024-02" db="EMBL/GenBank/DDBJ databases">
        <title>The Genome Sequence of Enterococcus sp. DIV0159.</title>
        <authorList>
            <person name="Earl A."/>
            <person name="Manson A."/>
            <person name="Gilmore M."/>
            <person name="Sanders J."/>
            <person name="Shea T."/>
            <person name="Howe W."/>
            <person name="Livny J."/>
            <person name="Cuomo C."/>
            <person name="Neafsey D."/>
            <person name="Birren B."/>
        </authorList>
    </citation>
    <scope>NUCLEOTIDE SEQUENCE [LARGE SCALE GENOMIC DNA]</scope>
    <source>
        <strain evidence="2 3">665A</strain>
    </source>
</reference>
<feature type="transmembrane region" description="Helical" evidence="1">
    <location>
        <begin position="69"/>
        <end position="86"/>
    </location>
</feature>